<evidence type="ECO:0000313" key="1">
    <source>
        <dbReference type="EMBL" id="MDE5419849.1"/>
    </source>
</evidence>
<dbReference type="Proteomes" id="UP001528920">
    <property type="component" value="Unassembled WGS sequence"/>
</dbReference>
<evidence type="ECO:0000313" key="2">
    <source>
        <dbReference type="Proteomes" id="UP001528920"/>
    </source>
</evidence>
<organism evidence="1 2">
    <name type="scientific">Paralabilibaculum antarcticum</name>
    <dbReference type="NCBI Taxonomy" id="2912572"/>
    <lineage>
        <taxon>Bacteria</taxon>
        <taxon>Pseudomonadati</taxon>
        <taxon>Bacteroidota</taxon>
        <taxon>Bacteroidia</taxon>
        <taxon>Marinilabiliales</taxon>
        <taxon>Marinifilaceae</taxon>
        <taxon>Paralabilibaculum</taxon>
    </lineage>
</organism>
<protein>
    <submittedName>
        <fullName evidence="1">DUF177 domain-containing protein</fullName>
    </submittedName>
</protein>
<comment type="caution">
    <text evidence="1">The sequence shown here is derived from an EMBL/GenBank/DDBJ whole genome shotgun (WGS) entry which is preliminary data.</text>
</comment>
<dbReference type="RefSeq" id="WP_275111180.1">
    <property type="nucleotide sequence ID" value="NZ_JAKJSC010000006.1"/>
</dbReference>
<reference evidence="1 2" key="1">
    <citation type="submission" date="2022-01" db="EMBL/GenBank/DDBJ databases">
        <title>Labilibaculum sp. nov, a marine bacterium isolated from Antarctica.</title>
        <authorList>
            <person name="Dai W."/>
        </authorList>
    </citation>
    <scope>NUCLEOTIDE SEQUENCE [LARGE SCALE GENOMIC DNA]</scope>
    <source>
        <strain evidence="1 2">DW002</strain>
    </source>
</reference>
<name>A0ABT5VZV0_9BACT</name>
<dbReference type="EMBL" id="JAKJSC010000006">
    <property type="protein sequence ID" value="MDE5419849.1"/>
    <property type="molecule type" value="Genomic_DNA"/>
</dbReference>
<accession>A0ABT5VZV0</accession>
<dbReference type="Pfam" id="PF02620">
    <property type="entry name" value="YceD"/>
    <property type="match status" value="1"/>
</dbReference>
<sequence>MINFYTFAKFYLSILDYLAKYTIPYKGLKDGSHEFEFTADEKFFEHFQEEDAYQTDVSVKVTLEKKTLVMTLTIELDGVLKIACDRCLDQMDVEISGESSVYVKFGDESEELAEDVIVISEAVNELETAHYIYELFSLSLPLSFVHPDDEDGFNTCNEEMIQKLNEHSEKEEIDPRWSELKKLIDNK</sequence>
<dbReference type="InterPro" id="IPR003772">
    <property type="entry name" value="YceD"/>
</dbReference>
<keyword evidence="2" id="KW-1185">Reference proteome</keyword>
<proteinExistence type="predicted"/>
<gene>
    <name evidence="1" type="ORF">L3049_17805</name>
</gene>